<dbReference type="InterPro" id="IPR013029">
    <property type="entry name" value="YchF_C"/>
</dbReference>
<dbReference type="InterPro" id="IPR006073">
    <property type="entry name" value="GTP-bd"/>
</dbReference>
<organism evidence="9 10">
    <name type="scientific">Candidatus Alloenteromonas pullistercoris</name>
    <dbReference type="NCBI Taxonomy" id="2840785"/>
    <lineage>
        <taxon>Bacteria</taxon>
        <taxon>Bacillati</taxon>
        <taxon>Bacillota</taxon>
        <taxon>Bacillota incertae sedis</taxon>
        <taxon>Candidatus Alloenteromonas</taxon>
    </lineage>
</organism>
<dbReference type="AlphaFoldDB" id="A0A9D9DGR5"/>
<keyword evidence="2" id="KW-0479">Metal-binding</keyword>
<dbReference type="CDD" id="cd01900">
    <property type="entry name" value="YchF"/>
    <property type="match status" value="1"/>
</dbReference>
<dbReference type="InterPro" id="IPR027417">
    <property type="entry name" value="P-loop_NTPase"/>
</dbReference>
<dbReference type="SUPFAM" id="SSF52540">
    <property type="entry name" value="P-loop containing nucleoside triphosphate hydrolases"/>
    <property type="match status" value="1"/>
</dbReference>
<dbReference type="PIRSF" id="PIRSF006641">
    <property type="entry name" value="CHP00092"/>
    <property type="match status" value="1"/>
</dbReference>
<comment type="caution">
    <text evidence="9">The sequence shown here is derived from an EMBL/GenBank/DDBJ whole genome shotgun (WGS) entry which is preliminary data.</text>
</comment>
<dbReference type="CDD" id="cd04867">
    <property type="entry name" value="TGS_YchF_OLA1"/>
    <property type="match status" value="1"/>
</dbReference>
<evidence type="ECO:0000313" key="9">
    <source>
        <dbReference type="EMBL" id="MBO8426642.1"/>
    </source>
</evidence>
<dbReference type="InterPro" id="IPR004095">
    <property type="entry name" value="TGS"/>
</dbReference>
<dbReference type="InterPro" id="IPR031167">
    <property type="entry name" value="G_OBG"/>
</dbReference>
<dbReference type="Pfam" id="PF01926">
    <property type="entry name" value="MMR_HSR1"/>
    <property type="match status" value="1"/>
</dbReference>
<dbReference type="PROSITE" id="PS51710">
    <property type="entry name" value="G_OBG"/>
    <property type="match status" value="1"/>
</dbReference>
<dbReference type="NCBIfam" id="TIGR00092">
    <property type="entry name" value="redox-regulated ATPase YchF"/>
    <property type="match status" value="1"/>
</dbReference>
<dbReference type="PANTHER" id="PTHR23305:SF18">
    <property type="entry name" value="OBG-TYPE G DOMAIN-CONTAINING PROTEIN"/>
    <property type="match status" value="1"/>
</dbReference>
<reference evidence="9" key="1">
    <citation type="submission" date="2020-10" db="EMBL/GenBank/DDBJ databases">
        <authorList>
            <person name="Gilroy R."/>
        </authorList>
    </citation>
    <scope>NUCLEOTIDE SEQUENCE</scope>
    <source>
        <strain evidence="9">17113</strain>
    </source>
</reference>
<dbReference type="GO" id="GO:0005525">
    <property type="term" value="F:GTP binding"/>
    <property type="evidence" value="ECO:0007669"/>
    <property type="project" value="InterPro"/>
</dbReference>
<feature type="domain" description="OBG-type G" evidence="7">
    <location>
        <begin position="3"/>
        <end position="262"/>
    </location>
</feature>
<evidence type="ECO:0000256" key="4">
    <source>
        <dbReference type="ARBA" id="ARBA00022840"/>
    </source>
</evidence>
<protein>
    <recommendedName>
        <fullName evidence="6">Ribosome-binding ATPase YchF</fullName>
    </recommendedName>
</protein>
<name>A0A9D9DGR5_9FIRM</name>
<dbReference type="FunFam" id="1.10.150.300:FF:000001">
    <property type="entry name" value="Ribosome-binding ATPase YchF"/>
    <property type="match status" value="1"/>
</dbReference>
<dbReference type="PROSITE" id="PS51880">
    <property type="entry name" value="TGS"/>
    <property type="match status" value="1"/>
</dbReference>
<dbReference type="SUPFAM" id="SSF81271">
    <property type="entry name" value="TGS-like"/>
    <property type="match status" value="1"/>
</dbReference>
<sequence>MPLKAGIVGLPNVGKSTLFNAITNSHVEAANYPFATIKPNTGVVIVPDERLDFLDALFHPAKKINATFEFYDIAGLVKGASRGEGLGNQFLAAIRESDAICEVVRCFDNSEVIHVENTVDPARDIEIIDLELSMADLETVNNRIAKQDIKARVAHDKTAEYEMAILRPLQAILGEGKPARLCKELSKEQIAYARKNFFLLTLKPIIYVANVADSDYPNLDSCAYYRKVKEIAESQNAQCIPVSCEIEYEISQIADKEERREFLDSIGASESGLDKLVKACYRLLELSTFFTCGSDECRAWTFKNGMSAPECAGIIHTDFQKGFIKAEVYDFEDLKALGSELAVKEAGKLRMEGKDYLMKDGDCVYFRFNV</sequence>
<evidence type="ECO:0000313" key="10">
    <source>
        <dbReference type="Proteomes" id="UP000823634"/>
    </source>
</evidence>
<evidence type="ECO:0000256" key="1">
    <source>
        <dbReference type="ARBA" id="ARBA00001946"/>
    </source>
</evidence>
<evidence type="ECO:0000256" key="3">
    <source>
        <dbReference type="ARBA" id="ARBA00022741"/>
    </source>
</evidence>
<dbReference type="PANTHER" id="PTHR23305">
    <property type="entry name" value="OBG GTPASE FAMILY"/>
    <property type="match status" value="1"/>
</dbReference>
<dbReference type="InterPro" id="IPR023192">
    <property type="entry name" value="TGS-like_dom_sf"/>
</dbReference>
<reference evidence="9" key="2">
    <citation type="journal article" date="2021" name="PeerJ">
        <title>Extensive microbial diversity within the chicken gut microbiome revealed by metagenomics and culture.</title>
        <authorList>
            <person name="Gilroy R."/>
            <person name="Ravi A."/>
            <person name="Getino M."/>
            <person name="Pursley I."/>
            <person name="Horton D.L."/>
            <person name="Alikhan N.F."/>
            <person name="Baker D."/>
            <person name="Gharbi K."/>
            <person name="Hall N."/>
            <person name="Watson M."/>
            <person name="Adriaenssens E.M."/>
            <person name="Foster-Nyarko E."/>
            <person name="Jarju S."/>
            <person name="Secka A."/>
            <person name="Antonio M."/>
            <person name="Oren A."/>
            <person name="Chaudhuri R.R."/>
            <person name="La Ragione R."/>
            <person name="Hildebrand F."/>
            <person name="Pallen M.J."/>
        </authorList>
    </citation>
    <scope>NUCLEOTIDE SEQUENCE</scope>
    <source>
        <strain evidence="9">17113</strain>
    </source>
</reference>
<dbReference type="InterPro" id="IPR012675">
    <property type="entry name" value="Beta-grasp_dom_sf"/>
</dbReference>
<accession>A0A9D9DGR5</accession>
<dbReference type="GO" id="GO:0016887">
    <property type="term" value="F:ATP hydrolysis activity"/>
    <property type="evidence" value="ECO:0007669"/>
    <property type="project" value="UniProtKB-UniRule"/>
</dbReference>
<gene>
    <name evidence="6 9" type="primary">ychF</name>
    <name evidence="9" type="ORF">IAC61_04915</name>
</gene>
<keyword evidence="4 6" id="KW-0067">ATP-binding</keyword>
<evidence type="ECO:0000256" key="6">
    <source>
        <dbReference type="HAMAP-Rule" id="MF_00944"/>
    </source>
</evidence>
<dbReference type="FunFam" id="3.10.20.30:FF:000001">
    <property type="entry name" value="Ribosome-binding ATPase YchF"/>
    <property type="match status" value="1"/>
</dbReference>
<dbReference type="GO" id="GO:0043023">
    <property type="term" value="F:ribosomal large subunit binding"/>
    <property type="evidence" value="ECO:0007669"/>
    <property type="project" value="UniProtKB-UniRule"/>
</dbReference>
<dbReference type="Gene3D" id="3.10.20.30">
    <property type="match status" value="1"/>
</dbReference>
<dbReference type="InterPro" id="IPR041706">
    <property type="entry name" value="YchF_N"/>
</dbReference>
<comment type="cofactor">
    <cofactor evidence="1">
        <name>Mg(2+)</name>
        <dbReference type="ChEBI" id="CHEBI:18420"/>
    </cofactor>
</comment>
<dbReference type="InterPro" id="IPR004396">
    <property type="entry name" value="ATPase_YchF/OLA1"/>
</dbReference>
<keyword evidence="5" id="KW-0460">Magnesium</keyword>
<feature type="binding site" evidence="6">
    <location>
        <begin position="12"/>
        <end position="17"/>
    </location>
    <ligand>
        <name>ATP</name>
        <dbReference type="ChEBI" id="CHEBI:30616"/>
    </ligand>
</feature>
<comment type="similarity">
    <text evidence="6">Belongs to the TRAFAC class OBG-HflX-like GTPase superfamily. OBG GTPase family. YchF/OLA1 subfamily.</text>
</comment>
<comment type="function">
    <text evidence="6">ATPase that binds to both the 70S ribosome and the 50S ribosomal subunit in a nucleotide-independent manner.</text>
</comment>
<feature type="domain" description="TGS" evidence="8">
    <location>
        <begin position="285"/>
        <end position="368"/>
    </location>
</feature>
<dbReference type="InterPro" id="IPR012676">
    <property type="entry name" value="TGS-like"/>
</dbReference>
<dbReference type="Proteomes" id="UP000823634">
    <property type="component" value="Unassembled WGS sequence"/>
</dbReference>
<dbReference type="Gene3D" id="3.40.50.300">
    <property type="entry name" value="P-loop containing nucleotide triphosphate hydrolases"/>
    <property type="match status" value="1"/>
</dbReference>
<evidence type="ECO:0000256" key="2">
    <source>
        <dbReference type="ARBA" id="ARBA00022723"/>
    </source>
</evidence>
<dbReference type="HAMAP" id="MF_00944">
    <property type="entry name" value="YchF_OLA1_ATPase"/>
    <property type="match status" value="1"/>
</dbReference>
<proteinExistence type="inferred from homology"/>
<dbReference type="GO" id="GO:0005737">
    <property type="term" value="C:cytoplasm"/>
    <property type="evidence" value="ECO:0007669"/>
    <property type="project" value="TreeGrafter"/>
</dbReference>
<dbReference type="PRINTS" id="PR00326">
    <property type="entry name" value="GTP1OBG"/>
</dbReference>
<keyword evidence="3 6" id="KW-0547">Nucleotide-binding</keyword>
<dbReference type="Gene3D" id="1.10.150.300">
    <property type="entry name" value="TGS-like domain"/>
    <property type="match status" value="1"/>
</dbReference>
<dbReference type="Pfam" id="PF06071">
    <property type="entry name" value="YchF-GTPase_C"/>
    <property type="match status" value="1"/>
</dbReference>
<dbReference type="EMBL" id="JADINA010000032">
    <property type="protein sequence ID" value="MBO8426642.1"/>
    <property type="molecule type" value="Genomic_DNA"/>
</dbReference>
<dbReference type="GO" id="GO:0005524">
    <property type="term" value="F:ATP binding"/>
    <property type="evidence" value="ECO:0007669"/>
    <property type="project" value="UniProtKB-UniRule"/>
</dbReference>
<dbReference type="GO" id="GO:0046872">
    <property type="term" value="F:metal ion binding"/>
    <property type="evidence" value="ECO:0007669"/>
    <property type="project" value="UniProtKB-KW"/>
</dbReference>
<evidence type="ECO:0000256" key="5">
    <source>
        <dbReference type="ARBA" id="ARBA00022842"/>
    </source>
</evidence>
<evidence type="ECO:0000259" key="7">
    <source>
        <dbReference type="PROSITE" id="PS51710"/>
    </source>
</evidence>
<evidence type="ECO:0000259" key="8">
    <source>
        <dbReference type="PROSITE" id="PS51880"/>
    </source>
</evidence>